<organism evidence="3 6">
    <name type="scientific">Bradyrhizobium guangdongense</name>
    <dbReference type="NCBI Taxonomy" id="1325090"/>
    <lineage>
        <taxon>Bacteria</taxon>
        <taxon>Pseudomonadati</taxon>
        <taxon>Pseudomonadota</taxon>
        <taxon>Alphaproteobacteria</taxon>
        <taxon>Hyphomicrobiales</taxon>
        <taxon>Nitrobacteraceae</taxon>
        <taxon>Bradyrhizobium</taxon>
    </lineage>
</organism>
<dbReference type="GO" id="GO:0005737">
    <property type="term" value="C:cytoplasm"/>
    <property type="evidence" value="ECO:0007669"/>
    <property type="project" value="TreeGrafter"/>
</dbReference>
<dbReference type="EMBL" id="BMHC01000017">
    <property type="protein sequence ID" value="GGI30266.1"/>
    <property type="molecule type" value="Genomic_DNA"/>
</dbReference>
<protein>
    <submittedName>
        <fullName evidence="3">Hydratase</fullName>
    </submittedName>
</protein>
<dbReference type="PANTHER" id="PTHR30143:SF0">
    <property type="entry name" value="2-KETO-4-PENTENOATE HYDRATASE"/>
    <property type="match status" value="1"/>
</dbReference>
<dbReference type="InterPro" id="IPR050772">
    <property type="entry name" value="Hydratase-Decarb/MhpD_sf"/>
</dbReference>
<dbReference type="OrthoDB" id="9792137at2"/>
<reference evidence="3" key="3">
    <citation type="submission" date="2022-12" db="EMBL/GenBank/DDBJ databases">
        <authorList>
            <person name="Sun Q."/>
            <person name="Zhou Y."/>
        </authorList>
    </citation>
    <scope>NUCLEOTIDE SEQUENCE</scope>
    <source>
        <strain evidence="3">CGMCC 1.15034</strain>
    </source>
</reference>
<proteinExistence type="predicted"/>
<dbReference type="SUPFAM" id="SSF56529">
    <property type="entry name" value="FAH"/>
    <property type="match status" value="1"/>
</dbReference>
<keyword evidence="5" id="KW-1185">Reference proteome</keyword>
<reference evidence="4 5" key="2">
    <citation type="submission" date="2018-06" db="EMBL/GenBank/DDBJ databases">
        <title>Comparative genomics of rhizobia nodulating Arachis hypogaea in China.</title>
        <authorList>
            <person name="Li Y."/>
        </authorList>
    </citation>
    <scope>NUCLEOTIDE SEQUENCE [LARGE SCALE GENOMIC DNA]</scope>
    <source>
        <strain evidence="4 5">CCBAU 51658</strain>
    </source>
</reference>
<dbReference type="Pfam" id="PF01557">
    <property type="entry name" value="FAA_hydrolase"/>
    <property type="match status" value="1"/>
</dbReference>
<dbReference type="PANTHER" id="PTHR30143">
    <property type="entry name" value="ACID HYDRATASE"/>
    <property type="match status" value="1"/>
</dbReference>
<dbReference type="InterPro" id="IPR011234">
    <property type="entry name" value="Fumarylacetoacetase-like_C"/>
</dbReference>
<keyword evidence="1" id="KW-0456">Lyase</keyword>
<evidence type="ECO:0000256" key="1">
    <source>
        <dbReference type="ARBA" id="ARBA00023239"/>
    </source>
</evidence>
<dbReference type="AlphaFoldDB" id="A0A410UYH0"/>
<dbReference type="Gene3D" id="3.90.850.10">
    <property type="entry name" value="Fumarylacetoacetase-like, C-terminal domain"/>
    <property type="match status" value="1"/>
</dbReference>
<feature type="domain" description="Fumarylacetoacetase-like C-terminal" evidence="2">
    <location>
        <begin position="124"/>
        <end position="259"/>
    </location>
</feature>
<dbReference type="InterPro" id="IPR036663">
    <property type="entry name" value="Fumarylacetoacetase_C_sf"/>
</dbReference>
<sequence>MLDKDQINAASQVLVRHWRDGTKLDALETRLRPQSRADGYAVQGVLEHQSFGKLFGWKIAATSEAGQKHINVTGPLAGRIMSDKVIADGGVASMKGNAMRVGEPEFCFRMARDLAPRPTPFGVDEVLAAVDSLHPAIEIPDSRFADFTGAGEAQLIADNACAHLFVLGAATSASWRTMDLVEERPQITLRGERYVGHGKNVLGDPLMALAWLAHELRGLGITLRAGQVVTTGTCHPPLPIQAGDHFAADFGALGKVSVRFE</sequence>
<name>A0A410UYH0_9BRAD</name>
<dbReference type="GO" id="GO:0008684">
    <property type="term" value="F:2-oxopent-4-enoate hydratase activity"/>
    <property type="evidence" value="ECO:0007669"/>
    <property type="project" value="TreeGrafter"/>
</dbReference>
<accession>A0A410UYH0</accession>
<dbReference type="Proteomes" id="UP000625079">
    <property type="component" value="Unassembled WGS sequence"/>
</dbReference>
<reference evidence="3" key="1">
    <citation type="journal article" date="2014" name="Int. J. Syst. Evol. Microbiol.">
        <title>Complete genome sequence of Corynebacterium casei LMG S-19264T (=DSM 44701T), isolated from a smear-ripened cheese.</title>
        <authorList>
            <consortium name="US DOE Joint Genome Institute (JGI-PGF)"/>
            <person name="Walter F."/>
            <person name="Albersmeier A."/>
            <person name="Kalinowski J."/>
            <person name="Ruckert C."/>
        </authorList>
    </citation>
    <scope>NUCLEOTIDE SEQUENCE</scope>
    <source>
        <strain evidence="3">CGMCC 1.15034</strain>
    </source>
</reference>
<evidence type="ECO:0000259" key="2">
    <source>
        <dbReference type="Pfam" id="PF01557"/>
    </source>
</evidence>
<evidence type="ECO:0000313" key="5">
    <source>
        <dbReference type="Proteomes" id="UP000593880"/>
    </source>
</evidence>
<dbReference type="RefSeq" id="WP_128963246.1">
    <property type="nucleotide sequence ID" value="NZ_BMHC01000017.1"/>
</dbReference>
<dbReference type="EMBL" id="CP030057">
    <property type="protein sequence ID" value="QOZ57495.1"/>
    <property type="molecule type" value="Genomic_DNA"/>
</dbReference>
<evidence type="ECO:0000313" key="3">
    <source>
        <dbReference type="EMBL" id="GGI30266.1"/>
    </source>
</evidence>
<evidence type="ECO:0000313" key="4">
    <source>
        <dbReference type="EMBL" id="QOZ57495.1"/>
    </source>
</evidence>
<evidence type="ECO:0000313" key="6">
    <source>
        <dbReference type="Proteomes" id="UP000625079"/>
    </source>
</evidence>
<dbReference type="Proteomes" id="UP000593880">
    <property type="component" value="Chromosome"/>
</dbReference>
<gene>
    <name evidence="3" type="ORF">GCM10010987_58590</name>
    <name evidence="4" type="ORF">XH86_01130</name>
</gene>